<name>A0AA39F6G4_9HYME</name>
<evidence type="ECO:0000256" key="2">
    <source>
        <dbReference type="ARBA" id="ARBA00023157"/>
    </source>
</evidence>
<keyword evidence="7" id="KW-1185">Reference proteome</keyword>
<evidence type="ECO:0000259" key="5">
    <source>
        <dbReference type="PROSITE" id="PS50240"/>
    </source>
</evidence>
<dbReference type="EMBL" id="JAQQBS010001422">
    <property type="protein sequence ID" value="KAK0163836.1"/>
    <property type="molecule type" value="Genomic_DNA"/>
</dbReference>
<feature type="domain" description="Peptidase S1" evidence="5">
    <location>
        <begin position="93"/>
        <end position="301"/>
    </location>
</feature>
<gene>
    <name evidence="6" type="ORF">PV328_002526</name>
</gene>
<dbReference type="GO" id="GO:0004252">
    <property type="term" value="F:serine-type endopeptidase activity"/>
    <property type="evidence" value="ECO:0007669"/>
    <property type="project" value="InterPro"/>
</dbReference>
<dbReference type="SMART" id="SM00020">
    <property type="entry name" value="Tryp_SPc"/>
    <property type="match status" value="1"/>
</dbReference>
<evidence type="ECO:0000256" key="3">
    <source>
        <dbReference type="ARBA" id="ARBA00023180"/>
    </source>
</evidence>
<dbReference type="InterPro" id="IPR043504">
    <property type="entry name" value="Peptidase_S1_PA_chymotrypsin"/>
</dbReference>
<keyword evidence="2" id="KW-1015">Disulfide bond</keyword>
<dbReference type="InterPro" id="IPR018114">
    <property type="entry name" value="TRYPSIN_HIS"/>
</dbReference>
<accession>A0AA39F6G4</accession>
<comment type="similarity">
    <text evidence="4">Belongs to the peptidase S1 family. CLIP subfamily.</text>
</comment>
<dbReference type="PRINTS" id="PR00722">
    <property type="entry name" value="CHYMOTRYPSIN"/>
</dbReference>
<dbReference type="AlphaFoldDB" id="A0AA39F6G4"/>
<comment type="caution">
    <text evidence="6">The sequence shown here is derived from an EMBL/GenBank/DDBJ whole genome shotgun (WGS) entry which is preliminary data.</text>
</comment>
<dbReference type="CDD" id="cd00190">
    <property type="entry name" value="Tryp_SPc"/>
    <property type="match status" value="1"/>
</dbReference>
<dbReference type="InterPro" id="IPR009003">
    <property type="entry name" value="Peptidase_S1_PA"/>
</dbReference>
<organism evidence="6 7">
    <name type="scientific">Microctonus aethiopoides</name>
    <dbReference type="NCBI Taxonomy" id="144406"/>
    <lineage>
        <taxon>Eukaryota</taxon>
        <taxon>Metazoa</taxon>
        <taxon>Ecdysozoa</taxon>
        <taxon>Arthropoda</taxon>
        <taxon>Hexapoda</taxon>
        <taxon>Insecta</taxon>
        <taxon>Pterygota</taxon>
        <taxon>Neoptera</taxon>
        <taxon>Endopterygota</taxon>
        <taxon>Hymenoptera</taxon>
        <taxon>Apocrita</taxon>
        <taxon>Ichneumonoidea</taxon>
        <taxon>Braconidae</taxon>
        <taxon>Euphorinae</taxon>
        <taxon>Microctonus</taxon>
    </lineage>
</organism>
<evidence type="ECO:0000256" key="1">
    <source>
        <dbReference type="ARBA" id="ARBA00022729"/>
    </source>
</evidence>
<dbReference type="PANTHER" id="PTHR24260:SF140">
    <property type="entry name" value="SERINE PROTEASE GRASS"/>
    <property type="match status" value="1"/>
</dbReference>
<dbReference type="InterPro" id="IPR001314">
    <property type="entry name" value="Peptidase_S1A"/>
</dbReference>
<reference evidence="6" key="1">
    <citation type="journal article" date="2023" name="bioRxiv">
        <title>Scaffold-level genome assemblies of two parasitoid biocontrol wasps reveal the parthenogenesis mechanism and an associated novel virus.</title>
        <authorList>
            <person name="Inwood S."/>
            <person name="Skelly J."/>
            <person name="Guhlin J."/>
            <person name="Harrop T."/>
            <person name="Goldson S."/>
            <person name="Dearden P."/>
        </authorList>
    </citation>
    <scope>NUCLEOTIDE SEQUENCE</scope>
    <source>
        <strain evidence="6">Irish</strain>
        <tissue evidence="6">Whole body</tissue>
    </source>
</reference>
<evidence type="ECO:0000256" key="4">
    <source>
        <dbReference type="ARBA" id="ARBA00024195"/>
    </source>
</evidence>
<dbReference type="SUPFAM" id="SSF50494">
    <property type="entry name" value="Trypsin-like serine proteases"/>
    <property type="match status" value="1"/>
</dbReference>
<dbReference type="InterPro" id="IPR001254">
    <property type="entry name" value="Trypsin_dom"/>
</dbReference>
<dbReference type="GO" id="GO:0006508">
    <property type="term" value="P:proteolysis"/>
    <property type="evidence" value="ECO:0007669"/>
    <property type="project" value="InterPro"/>
</dbReference>
<protein>
    <recommendedName>
        <fullName evidence="5">Peptidase S1 domain-containing protein</fullName>
    </recommendedName>
</protein>
<keyword evidence="1" id="KW-0732">Signal</keyword>
<dbReference type="PROSITE" id="PS50240">
    <property type="entry name" value="TRYPSIN_DOM"/>
    <property type="match status" value="1"/>
</dbReference>
<keyword evidence="3" id="KW-0325">Glycoprotein</keyword>
<proteinExistence type="inferred from homology"/>
<sequence>MTILRGPKPISESNLTTLRSYHCGFDEETLKIPKVCCPSSSRIETSIKTSKIPDETTETIIVEKTPPPPDVTSNPNLRLLNQDICGPLTEPKIFGGNETGVLDFPWMALIAYDIKGVKEFRCSGTVINKRYILTAAHCVTSLSPDVILSGVRVGEHDYTTERDCDVDADGLEIVCAEKYQDFGIESFQFHVGYTKSKLHNDIALIRVDGDIDFNPINVKPICLPIGTATTLRTRKVTVTGWGATELNSINSNKLLMVNLSPVSNEECAKVFKGIKPIWYKQLCAGGESGKDSCAGDSGGPLQAPAIYNHSPRFVQYD</sequence>
<evidence type="ECO:0000313" key="7">
    <source>
        <dbReference type="Proteomes" id="UP001168990"/>
    </source>
</evidence>
<dbReference type="Proteomes" id="UP001168990">
    <property type="component" value="Unassembled WGS sequence"/>
</dbReference>
<dbReference type="PROSITE" id="PS00134">
    <property type="entry name" value="TRYPSIN_HIS"/>
    <property type="match status" value="1"/>
</dbReference>
<dbReference type="InterPro" id="IPR051333">
    <property type="entry name" value="CLIP_Serine_Protease"/>
</dbReference>
<evidence type="ECO:0000313" key="6">
    <source>
        <dbReference type="EMBL" id="KAK0163836.1"/>
    </source>
</evidence>
<dbReference type="FunFam" id="2.40.10.10:FF:000028">
    <property type="entry name" value="Serine protease easter"/>
    <property type="match status" value="1"/>
</dbReference>
<reference evidence="6" key="2">
    <citation type="submission" date="2023-03" db="EMBL/GenBank/DDBJ databases">
        <authorList>
            <person name="Inwood S.N."/>
            <person name="Skelly J.G."/>
            <person name="Guhlin J."/>
            <person name="Harrop T.W.R."/>
            <person name="Goldson S.G."/>
            <person name="Dearden P.K."/>
        </authorList>
    </citation>
    <scope>NUCLEOTIDE SEQUENCE</scope>
    <source>
        <strain evidence="6">Irish</strain>
        <tissue evidence="6">Whole body</tissue>
    </source>
</reference>
<dbReference type="Pfam" id="PF00089">
    <property type="entry name" value="Trypsin"/>
    <property type="match status" value="1"/>
</dbReference>
<dbReference type="PANTHER" id="PTHR24260">
    <property type="match status" value="1"/>
</dbReference>
<dbReference type="Gene3D" id="2.40.10.10">
    <property type="entry name" value="Trypsin-like serine proteases"/>
    <property type="match status" value="2"/>
</dbReference>